<dbReference type="Proteomes" id="UP000014137">
    <property type="component" value="Unassembled WGS sequence"/>
</dbReference>
<proteinExistence type="predicted"/>
<evidence type="ECO:0000313" key="3">
    <source>
        <dbReference type="EMBL" id="OOC07135.1"/>
    </source>
</evidence>
<evidence type="ECO:0000313" key="2">
    <source>
        <dbReference type="EMBL" id="EMD30192.1"/>
    </source>
</evidence>
<comment type="caution">
    <text evidence="2">The sequence shown here is derived from an EMBL/GenBank/DDBJ whole genome shotgun (WGS) entry which is preliminary data.</text>
</comment>
<evidence type="ECO:0000256" key="1">
    <source>
        <dbReference type="SAM" id="SignalP"/>
    </source>
</evidence>
<evidence type="ECO:0000313" key="5">
    <source>
        <dbReference type="Proteomes" id="UP000188551"/>
    </source>
</evidence>
<evidence type="ECO:0008006" key="6">
    <source>
        <dbReference type="Google" id="ProtNLM"/>
    </source>
</evidence>
<name>M2QW45_9PSEU</name>
<dbReference type="OrthoDB" id="3828886at2"/>
<evidence type="ECO:0000313" key="4">
    <source>
        <dbReference type="Proteomes" id="UP000014137"/>
    </source>
</evidence>
<dbReference type="EMBL" id="ANMG01000001">
    <property type="protein sequence ID" value="EMD30192.1"/>
    <property type="molecule type" value="Genomic_DNA"/>
</dbReference>
<dbReference type="RefSeq" id="WP_005149770.1">
    <property type="nucleotide sequence ID" value="NZ_ANMG01000001.1"/>
</dbReference>
<organism evidence="2 4">
    <name type="scientific">Amycolatopsis azurea DSM 43854</name>
    <dbReference type="NCBI Taxonomy" id="1238180"/>
    <lineage>
        <taxon>Bacteria</taxon>
        <taxon>Bacillati</taxon>
        <taxon>Actinomycetota</taxon>
        <taxon>Actinomycetes</taxon>
        <taxon>Pseudonocardiales</taxon>
        <taxon>Pseudonocardiaceae</taxon>
        <taxon>Amycolatopsis</taxon>
    </lineage>
</organism>
<feature type="chain" id="PRO_5039119185" description="Lipoprotein" evidence="1">
    <location>
        <begin position="19"/>
        <end position="131"/>
    </location>
</feature>
<sequence length="131" mass="13429">MRRLPVFVLLLATLTACGQSGDKACPAIALEEGISFDVAPEVAAGLGRVSIELCWAGDCVTKAEPAGEHVFIPIRGLPTTPVKTTVTLGDRKSHSLVVTPAIAYPAGEACGGGVPVAKLVVTPGGEIRQEP</sequence>
<dbReference type="AlphaFoldDB" id="M2QW45"/>
<reference evidence="2 4" key="1">
    <citation type="submission" date="2012-10" db="EMBL/GenBank/DDBJ databases">
        <title>Genome assembly of Amycolatopsis azurea DSM 43854.</title>
        <authorList>
            <person name="Khatri I."/>
            <person name="Kaur I."/>
            <person name="Subramanian S."/>
            <person name="Mayilraj S."/>
        </authorList>
    </citation>
    <scope>NUCLEOTIDE SEQUENCE [LARGE SCALE GENOMIC DNA]</scope>
    <source>
        <strain evidence="2 4">DSM 43854</strain>
    </source>
</reference>
<dbReference type="Proteomes" id="UP000188551">
    <property type="component" value="Unassembled WGS sequence"/>
</dbReference>
<dbReference type="PROSITE" id="PS51257">
    <property type="entry name" value="PROKAR_LIPOPROTEIN"/>
    <property type="match status" value="1"/>
</dbReference>
<dbReference type="PATRIC" id="fig|1238180.3.peg.177"/>
<dbReference type="EMBL" id="MUXN01000005">
    <property type="protein sequence ID" value="OOC07135.1"/>
    <property type="molecule type" value="Genomic_DNA"/>
</dbReference>
<keyword evidence="5" id="KW-1185">Reference proteome</keyword>
<keyword evidence="1" id="KW-0732">Signal</keyword>
<gene>
    <name evidence="3" type="ORF">B0293_08705</name>
    <name evidence="2" type="ORF">C791_0177</name>
</gene>
<feature type="signal peptide" evidence="1">
    <location>
        <begin position="1"/>
        <end position="18"/>
    </location>
</feature>
<reference evidence="3 5" key="2">
    <citation type="submission" date="2017-02" db="EMBL/GenBank/DDBJ databases">
        <title>Amycolatopsis azurea DSM 43854 draft genome.</title>
        <authorList>
            <person name="Mayilraj S."/>
        </authorList>
    </citation>
    <scope>NUCLEOTIDE SEQUENCE [LARGE SCALE GENOMIC DNA]</scope>
    <source>
        <strain evidence="3 5">DSM 43854</strain>
    </source>
</reference>
<protein>
    <recommendedName>
        <fullName evidence="6">Lipoprotein</fullName>
    </recommendedName>
</protein>
<accession>M2QW45</accession>